<evidence type="ECO:0000256" key="5">
    <source>
        <dbReference type="ARBA" id="ARBA00007837"/>
    </source>
</evidence>
<evidence type="ECO:0000256" key="17">
    <source>
        <dbReference type="PIRNR" id="PIRNR000732"/>
    </source>
</evidence>
<feature type="binding site" evidence="20">
    <location>
        <position position="417"/>
    </location>
    <ligand>
        <name>Mg(2+)</name>
        <dbReference type="ChEBI" id="CHEBI:18420"/>
    </ligand>
</feature>
<dbReference type="HOGENOM" id="CLU_007308_7_0_11"/>
<comment type="similarity">
    <text evidence="5 17">Belongs to the PEP-utilizing enzyme family.</text>
</comment>
<keyword evidence="24" id="KW-0670">Pyruvate</keyword>
<evidence type="ECO:0000256" key="4">
    <source>
        <dbReference type="ARBA" id="ARBA00004496"/>
    </source>
</evidence>
<dbReference type="InterPro" id="IPR036637">
    <property type="entry name" value="Phosphohistidine_dom_sf"/>
</dbReference>
<dbReference type="PANTHER" id="PTHR46244:SF3">
    <property type="entry name" value="PHOSPHOENOLPYRUVATE-PROTEIN PHOSPHOTRANSFERASE"/>
    <property type="match status" value="1"/>
</dbReference>
<dbReference type="Pfam" id="PF02896">
    <property type="entry name" value="PEP-utilizers_C"/>
    <property type="match status" value="1"/>
</dbReference>
<evidence type="ECO:0000256" key="9">
    <source>
        <dbReference type="ARBA" id="ARBA00022490"/>
    </source>
</evidence>
<evidence type="ECO:0000259" key="23">
    <source>
        <dbReference type="Pfam" id="PF05524"/>
    </source>
</evidence>
<dbReference type="SUPFAM" id="SSF52009">
    <property type="entry name" value="Phosphohistidine domain"/>
    <property type="match status" value="1"/>
</dbReference>
<evidence type="ECO:0000256" key="18">
    <source>
        <dbReference type="PIRSR" id="PIRSR000732-1"/>
    </source>
</evidence>
<evidence type="ECO:0000256" key="7">
    <source>
        <dbReference type="ARBA" id="ARBA00016544"/>
    </source>
</evidence>
<dbReference type="InterPro" id="IPR050499">
    <property type="entry name" value="PEP-utilizing_PTS_enzyme"/>
</dbReference>
<dbReference type="AlphaFoldDB" id="E6JZ96"/>
<evidence type="ECO:0000313" key="24">
    <source>
        <dbReference type="EMBL" id="EFT83986.1"/>
    </source>
</evidence>
<dbReference type="InterPro" id="IPR040442">
    <property type="entry name" value="Pyrv_kinase-like_dom_sf"/>
</dbReference>
<keyword evidence="10 17" id="KW-0762">Sugar transport</keyword>
<dbReference type="PANTHER" id="PTHR46244">
    <property type="entry name" value="PHOSPHOENOLPYRUVATE-PROTEIN PHOSPHOTRANSFERASE"/>
    <property type="match status" value="1"/>
</dbReference>
<evidence type="ECO:0000256" key="6">
    <source>
        <dbReference type="ARBA" id="ARBA00012232"/>
    </source>
</evidence>
<dbReference type="EMBL" id="AEON01000001">
    <property type="protein sequence ID" value="EFT83986.1"/>
    <property type="molecule type" value="Genomic_DNA"/>
</dbReference>
<feature type="domain" description="PEP-utilising enzyme mobile" evidence="21">
    <location>
        <begin position="153"/>
        <end position="223"/>
    </location>
</feature>
<evidence type="ECO:0000256" key="10">
    <source>
        <dbReference type="ARBA" id="ARBA00022597"/>
    </source>
</evidence>
<evidence type="ECO:0000256" key="19">
    <source>
        <dbReference type="PIRSR" id="PIRSR000732-2"/>
    </source>
</evidence>
<dbReference type="PRINTS" id="PR01736">
    <property type="entry name" value="PHPHTRNFRASE"/>
</dbReference>
<keyword evidence="25" id="KW-1185">Reference proteome</keyword>
<dbReference type="Pfam" id="PF00391">
    <property type="entry name" value="PEP-utilizers"/>
    <property type="match status" value="1"/>
</dbReference>
<evidence type="ECO:0000256" key="13">
    <source>
        <dbReference type="ARBA" id="ARBA00022723"/>
    </source>
</evidence>
<feature type="binding site" evidence="20">
    <location>
        <position position="441"/>
    </location>
    <ligand>
        <name>Mg(2+)</name>
        <dbReference type="ChEBI" id="CHEBI:18420"/>
    </ligand>
</feature>
<keyword evidence="15 17" id="KW-0460">Magnesium</keyword>
<evidence type="ECO:0000256" key="8">
    <source>
        <dbReference type="ARBA" id="ARBA00022448"/>
    </source>
</evidence>
<feature type="domain" description="Phosphotransferase system enzyme I N-terminal" evidence="23">
    <location>
        <begin position="9"/>
        <end position="126"/>
    </location>
</feature>
<comment type="cofactor">
    <cofactor evidence="2 17 20">
        <name>Mg(2+)</name>
        <dbReference type="ChEBI" id="CHEBI:18420"/>
    </cofactor>
</comment>
<evidence type="ECO:0000259" key="21">
    <source>
        <dbReference type="Pfam" id="PF00391"/>
    </source>
</evidence>
<dbReference type="Proteomes" id="UP000004946">
    <property type="component" value="Chromosome"/>
</dbReference>
<dbReference type="InterPro" id="IPR024692">
    <property type="entry name" value="PTS_EI"/>
</dbReference>
<keyword evidence="12 17" id="KW-0598">Phosphotransferase system</keyword>
<dbReference type="InterPro" id="IPR006318">
    <property type="entry name" value="PTS_EI-like"/>
</dbReference>
<feature type="active site" description="Tele-phosphohistidine intermediate" evidence="18">
    <location>
        <position position="189"/>
    </location>
</feature>
<dbReference type="InterPro" id="IPR015813">
    <property type="entry name" value="Pyrv/PenolPyrv_kinase-like_dom"/>
</dbReference>
<dbReference type="RefSeq" id="WP_006289370.1">
    <property type="nucleotide sequence ID" value="NZ_AP012333.1"/>
</dbReference>
<dbReference type="Gene3D" id="3.20.20.60">
    <property type="entry name" value="Phosphoenolpyruvate-binding domains"/>
    <property type="match status" value="1"/>
</dbReference>
<gene>
    <name evidence="24" type="primary">ptsP</name>
    <name evidence="24" type="ORF">HMPREF0620_0991</name>
</gene>
<dbReference type="GO" id="GO:0016301">
    <property type="term" value="F:kinase activity"/>
    <property type="evidence" value="ECO:0007669"/>
    <property type="project" value="UniProtKB-KW"/>
</dbReference>
<reference evidence="24 25" key="1">
    <citation type="submission" date="2010-12" db="EMBL/GenBank/DDBJ databases">
        <authorList>
            <person name="Muzny D."/>
            <person name="Qin X."/>
            <person name="Buhay C."/>
            <person name="Dugan-Rocha S."/>
            <person name="Ding Y."/>
            <person name="Chen G."/>
            <person name="Hawes A."/>
            <person name="Holder M."/>
            <person name="Jhangiani S."/>
            <person name="Johnson A."/>
            <person name="Khan Z."/>
            <person name="Li Z."/>
            <person name="Liu W."/>
            <person name="Liu X."/>
            <person name="Perez L."/>
            <person name="Shen H."/>
            <person name="Wang Q."/>
            <person name="Watt J."/>
            <person name="Xi L."/>
            <person name="Xin Y."/>
            <person name="Zhou J."/>
            <person name="Deng J."/>
            <person name="Jiang H."/>
            <person name="Liu Y."/>
            <person name="Qu J."/>
            <person name="Song X.-Z."/>
            <person name="Zhang L."/>
            <person name="Villasana D."/>
            <person name="Johnson A."/>
            <person name="Liu J."/>
            <person name="Liyanage D."/>
            <person name="Lorensuhewa L."/>
            <person name="Robinson T."/>
            <person name="Song A."/>
            <person name="Song B.-B."/>
            <person name="Dinh H."/>
            <person name="Thornton R."/>
            <person name="Coyle M."/>
            <person name="Francisco L."/>
            <person name="Jackson L."/>
            <person name="Javaid M."/>
            <person name="Korchina V."/>
            <person name="Kovar C."/>
            <person name="Mata R."/>
            <person name="Mathew T."/>
            <person name="Ngo R."/>
            <person name="Nguyen L."/>
            <person name="Nguyen N."/>
            <person name="Okwuonu G."/>
            <person name="Ongeri F."/>
            <person name="Pham C."/>
            <person name="Simmons D."/>
            <person name="Wilczek-Boney K."/>
            <person name="Hale W."/>
            <person name="Jakkamsetti A."/>
            <person name="Pham P."/>
            <person name="Ruth R."/>
            <person name="San Lucas F."/>
            <person name="Warren J."/>
            <person name="Zhang J."/>
            <person name="Zhao Z."/>
            <person name="Zhou C."/>
            <person name="Zhu D."/>
            <person name="Lee S."/>
            <person name="Bess C."/>
            <person name="Blankenburg K."/>
            <person name="Forbes L."/>
            <person name="Fu Q."/>
            <person name="Gubbala S."/>
            <person name="Hirani K."/>
            <person name="Jayaseelan J.C."/>
            <person name="Lara F."/>
            <person name="Munidasa M."/>
            <person name="Palculict T."/>
            <person name="Patil S."/>
            <person name="Pu L.-L."/>
            <person name="Saada N."/>
            <person name="Tang L."/>
            <person name="Weissenberger G."/>
            <person name="Zhu Y."/>
            <person name="Hemphill L."/>
            <person name="Shang Y."/>
            <person name="Youmans B."/>
            <person name="Ayvaz T."/>
            <person name="Ross M."/>
            <person name="Santibanez J."/>
            <person name="Aqrawi P."/>
            <person name="Gross S."/>
            <person name="Joshi V."/>
            <person name="Fowler G."/>
            <person name="Nazareth L."/>
            <person name="Reid J."/>
            <person name="Worley K."/>
            <person name="Petrosino J."/>
            <person name="Highlander S."/>
            <person name="Gibbs R."/>
        </authorList>
    </citation>
    <scope>NUCLEOTIDE SEQUENCE [LARGE SCALE GENOMIC DNA]</scope>
    <source>
        <strain evidence="24 25">DSM 10105</strain>
    </source>
</reference>
<dbReference type="InterPro" id="IPR008731">
    <property type="entry name" value="PTS_EIN"/>
</dbReference>
<accession>E6JZ96</accession>
<feature type="active site" description="Proton donor" evidence="18">
    <location>
        <position position="488"/>
    </location>
</feature>
<dbReference type="PATRIC" id="fig|864564.6.peg.721"/>
<dbReference type="NCBIfam" id="TIGR01417">
    <property type="entry name" value="PTS_I_fam"/>
    <property type="match status" value="1"/>
</dbReference>
<evidence type="ECO:0000256" key="16">
    <source>
        <dbReference type="ARBA" id="ARBA00033235"/>
    </source>
</evidence>
<evidence type="ECO:0000256" key="2">
    <source>
        <dbReference type="ARBA" id="ARBA00001946"/>
    </source>
</evidence>
<dbReference type="Gene3D" id="3.50.30.10">
    <property type="entry name" value="Phosphohistidine domain"/>
    <property type="match status" value="1"/>
</dbReference>
<dbReference type="GO" id="GO:0046872">
    <property type="term" value="F:metal ion binding"/>
    <property type="evidence" value="ECO:0007669"/>
    <property type="project" value="UniProtKB-KW"/>
</dbReference>
<comment type="subcellular location">
    <subcellularLocation>
        <location evidence="4 17">Cytoplasm</location>
    </subcellularLocation>
</comment>
<dbReference type="KEGG" id="pdo:PSDT_0652"/>
<evidence type="ECO:0000256" key="14">
    <source>
        <dbReference type="ARBA" id="ARBA00022777"/>
    </source>
</evidence>
<evidence type="ECO:0000313" key="25">
    <source>
        <dbReference type="Proteomes" id="UP000004946"/>
    </source>
</evidence>
<protein>
    <recommendedName>
        <fullName evidence="7 17">Phosphoenolpyruvate-protein phosphotransferase</fullName>
        <ecNumber evidence="6 17">2.7.3.9</ecNumber>
    </recommendedName>
    <alternativeName>
        <fullName evidence="16 17">Phosphotransferase system, enzyme I</fullName>
    </alternativeName>
</protein>
<comment type="function">
    <text evidence="3 17">General (non sugar-specific) component of the phosphoenolpyruvate-dependent sugar phosphotransferase system (sugar PTS). This major carbohydrate active-transport system catalyzes the phosphorylation of incoming sugar substrates concomitantly with their translocation across the cell membrane. Enzyme I transfers the phosphoryl group from phosphoenolpyruvate (PEP) to the phosphoryl carrier protein (HPr).</text>
</comment>
<dbReference type="PIRSF" id="PIRSF000732">
    <property type="entry name" value="PTS_enzyme_I"/>
    <property type="match status" value="1"/>
</dbReference>
<dbReference type="InterPro" id="IPR008279">
    <property type="entry name" value="PEP-util_enz_mobile_dom"/>
</dbReference>
<feature type="binding site" evidence="19">
    <location>
        <position position="451"/>
    </location>
    <ligand>
        <name>phosphoenolpyruvate</name>
        <dbReference type="ChEBI" id="CHEBI:58702"/>
    </ligand>
</feature>
<evidence type="ECO:0000256" key="12">
    <source>
        <dbReference type="ARBA" id="ARBA00022683"/>
    </source>
</evidence>
<feature type="domain" description="PEP-utilising enzyme C-terminal" evidence="22">
    <location>
        <begin position="258"/>
        <end position="524"/>
    </location>
</feature>
<keyword evidence="8 17" id="KW-0813">Transport</keyword>
<evidence type="ECO:0000256" key="11">
    <source>
        <dbReference type="ARBA" id="ARBA00022679"/>
    </source>
</evidence>
<comment type="caution">
    <text evidence="24">The sequence shown here is derived from an EMBL/GenBank/DDBJ whole genome shotgun (WGS) entry which is preliminary data.</text>
</comment>
<keyword evidence="13 17" id="KW-0479">Metal-binding</keyword>
<evidence type="ECO:0000256" key="1">
    <source>
        <dbReference type="ARBA" id="ARBA00000683"/>
    </source>
</evidence>
<evidence type="ECO:0000256" key="15">
    <source>
        <dbReference type="ARBA" id="ARBA00022842"/>
    </source>
</evidence>
<proteinExistence type="inferred from homology"/>
<name>E6JZ96_PARDN</name>
<dbReference type="EC" id="2.7.3.9" evidence="6 17"/>
<dbReference type="SUPFAM" id="SSF51621">
    <property type="entry name" value="Phosphoenolpyruvate/pyruvate domain"/>
    <property type="match status" value="1"/>
</dbReference>
<evidence type="ECO:0000259" key="22">
    <source>
        <dbReference type="Pfam" id="PF02896"/>
    </source>
</evidence>
<dbReference type="InterPro" id="IPR000121">
    <property type="entry name" value="PEP_util_C"/>
</dbReference>
<sequence>MTDTHQVLHGIGVCAGTAHGPLAFVVAAPGVDEAEGPCSDPAADGEHIRQAMALVSESLKKRAEGTEDQKSKAVLQATAQLASDKGLAKAVDKKLKKGEGITHAVYSAVEDYSALLKKLGGYMAERVTDLRDVRDRTIAQLRGLPAPGVPQIETPSIVVARDLAPAETATLNRDKVLGIVTEEGGPTSHTAILAAQLGIPCAVKVSGLLENLSPEDTVALDGGVGEVIVSPTEAEVDQLAERSRRRALALAGSSGQGATRDGHHVALYANIGNVDDAKRAASFDLEGCGLFRTEFLFLGRMEAPSLEEQTDIYTKVLEAFGGRHVVVRTLDAGADKPLAFANQEKEENPALGVRGLRLSMRREDLIDTQLQALAAAYEKTHAELWVMAPMVSTVDETEWFVKKAKAYGLPTVGVMVEVPAAAIRSNQVLSECDFCSLGTNDLAQYTMASDRLNGELANLLTPWQPAVLRMIKFACEGGAATGKPVGVCGEAGGDPLMALVLAGLGVNSLSMAATKVNAVRAALRLHDLSTCQQMAAYALDARTAEDARAAVIALADPQLLDLL</sequence>
<feature type="binding site" evidence="19">
    <location>
        <begin position="440"/>
        <end position="441"/>
    </location>
    <ligand>
        <name>phosphoenolpyruvate</name>
        <dbReference type="ChEBI" id="CHEBI:58702"/>
    </ligand>
</feature>
<dbReference type="SUPFAM" id="SSF47831">
    <property type="entry name" value="Enzyme I of the PEP:sugar phosphotransferase system HPr-binding (sub)domain"/>
    <property type="match status" value="1"/>
</dbReference>
<keyword evidence="14 17" id="KW-0418">Kinase</keyword>
<organism evidence="24 25">
    <name type="scientific">Parascardovia denticolens DSM 10105 = JCM 12538</name>
    <dbReference type="NCBI Taxonomy" id="864564"/>
    <lineage>
        <taxon>Bacteria</taxon>
        <taxon>Bacillati</taxon>
        <taxon>Actinomycetota</taxon>
        <taxon>Actinomycetes</taxon>
        <taxon>Bifidobacteriales</taxon>
        <taxon>Bifidobacteriaceae</taxon>
        <taxon>Parascardovia</taxon>
    </lineage>
</organism>
<keyword evidence="11 17" id="KW-0808">Transferase</keyword>
<dbReference type="GO" id="GO:0008965">
    <property type="term" value="F:phosphoenolpyruvate-protein phosphotransferase activity"/>
    <property type="evidence" value="ECO:0007669"/>
    <property type="project" value="UniProtKB-EC"/>
</dbReference>
<evidence type="ECO:0000256" key="3">
    <source>
        <dbReference type="ARBA" id="ARBA00002728"/>
    </source>
</evidence>
<evidence type="ECO:0000256" key="20">
    <source>
        <dbReference type="PIRSR" id="PIRSR000732-3"/>
    </source>
</evidence>
<dbReference type="InterPro" id="IPR036618">
    <property type="entry name" value="PtsI_HPr-bd_sf"/>
</dbReference>
<feature type="binding site" evidence="19">
    <location>
        <position position="328"/>
    </location>
    <ligand>
        <name>phosphoenolpyruvate</name>
        <dbReference type="ChEBI" id="CHEBI:58702"/>
    </ligand>
</feature>
<dbReference type="eggNOG" id="COG1080">
    <property type="taxonomic scope" value="Bacteria"/>
</dbReference>
<dbReference type="GO" id="GO:0009401">
    <property type="term" value="P:phosphoenolpyruvate-dependent sugar phosphotransferase system"/>
    <property type="evidence" value="ECO:0007669"/>
    <property type="project" value="UniProtKB-KW"/>
</dbReference>
<feature type="binding site" evidence="19">
    <location>
        <position position="292"/>
    </location>
    <ligand>
        <name>phosphoenolpyruvate</name>
        <dbReference type="ChEBI" id="CHEBI:58702"/>
    </ligand>
</feature>
<dbReference type="GO" id="GO:0005737">
    <property type="term" value="C:cytoplasm"/>
    <property type="evidence" value="ECO:0007669"/>
    <property type="project" value="UniProtKB-SubCell"/>
</dbReference>
<comment type="catalytic activity">
    <reaction evidence="1 17">
        <text>L-histidyl-[protein] + phosphoenolpyruvate = N(pros)-phospho-L-histidyl-[protein] + pyruvate</text>
        <dbReference type="Rhea" id="RHEA:23880"/>
        <dbReference type="Rhea" id="RHEA-COMP:9745"/>
        <dbReference type="Rhea" id="RHEA-COMP:9746"/>
        <dbReference type="ChEBI" id="CHEBI:15361"/>
        <dbReference type="ChEBI" id="CHEBI:29979"/>
        <dbReference type="ChEBI" id="CHEBI:58702"/>
        <dbReference type="ChEBI" id="CHEBI:64837"/>
        <dbReference type="EC" id="2.7.3.9"/>
    </reaction>
</comment>
<dbReference type="Gene3D" id="1.10.274.10">
    <property type="entry name" value="PtsI, HPr-binding domain"/>
    <property type="match status" value="1"/>
</dbReference>
<keyword evidence="9 17" id="KW-0963">Cytoplasm</keyword>
<dbReference type="Pfam" id="PF05524">
    <property type="entry name" value="PEP-utilisers_N"/>
    <property type="match status" value="1"/>
</dbReference>